<gene>
    <name evidence="1" type="ORF">EG68_04417</name>
</gene>
<comment type="caution">
    <text evidence="1">The sequence shown here is derived from an EMBL/GenBank/DDBJ whole genome shotgun (WGS) entry which is preliminary data.</text>
</comment>
<proteinExistence type="predicted"/>
<dbReference type="EMBL" id="JTDE01001613">
    <property type="protein sequence ID" value="KAF7258633.1"/>
    <property type="molecule type" value="Genomic_DNA"/>
</dbReference>
<dbReference type="AlphaFoldDB" id="A0A8S9YZV4"/>
<evidence type="ECO:0000313" key="2">
    <source>
        <dbReference type="Proteomes" id="UP000822476"/>
    </source>
</evidence>
<name>A0A8S9YZV4_9TREM</name>
<reference evidence="1" key="1">
    <citation type="submission" date="2019-07" db="EMBL/GenBank/DDBJ databases">
        <title>Annotation for the trematode Paragonimus miyazaki's.</title>
        <authorList>
            <person name="Choi Y.-J."/>
        </authorList>
    </citation>
    <scope>NUCLEOTIDE SEQUENCE</scope>
    <source>
        <strain evidence="1">Japan</strain>
    </source>
</reference>
<evidence type="ECO:0000313" key="1">
    <source>
        <dbReference type="EMBL" id="KAF7258633.1"/>
    </source>
</evidence>
<keyword evidence="2" id="KW-1185">Reference proteome</keyword>
<protein>
    <submittedName>
        <fullName evidence="1">Uncharacterized protein</fullName>
    </submittedName>
</protein>
<dbReference type="OrthoDB" id="6256551at2759"/>
<accession>A0A8S9YZV4</accession>
<sequence>MRQAFNKSVLMYSIQPFARPMDYSTFSHCNLASEQQSLCLVSNVQSRQLFEFYHRQELSDAARALRYRAREQFLQFIANKRQLCDSGATNHIESNAHLNSIEKETNEPTVQTDLLSPSTYLLYSVGDRMLHAVQQYDESTELIESEQKADIVGVRCPAVEASGVEVP</sequence>
<dbReference type="Proteomes" id="UP000822476">
    <property type="component" value="Unassembled WGS sequence"/>
</dbReference>
<organism evidence="1 2">
    <name type="scientific">Paragonimus skrjabini miyazakii</name>
    <dbReference type="NCBI Taxonomy" id="59628"/>
    <lineage>
        <taxon>Eukaryota</taxon>
        <taxon>Metazoa</taxon>
        <taxon>Spiralia</taxon>
        <taxon>Lophotrochozoa</taxon>
        <taxon>Platyhelminthes</taxon>
        <taxon>Trematoda</taxon>
        <taxon>Digenea</taxon>
        <taxon>Plagiorchiida</taxon>
        <taxon>Troglotremata</taxon>
        <taxon>Troglotrematidae</taxon>
        <taxon>Paragonimus</taxon>
    </lineage>
</organism>